<dbReference type="EMBL" id="QAYC01000005">
    <property type="protein sequence ID" value="PTW50273.1"/>
    <property type="molecule type" value="Genomic_DNA"/>
</dbReference>
<evidence type="ECO:0000313" key="2">
    <source>
        <dbReference type="Proteomes" id="UP000244037"/>
    </source>
</evidence>
<dbReference type="Proteomes" id="UP000244037">
    <property type="component" value="Unassembled WGS sequence"/>
</dbReference>
<name>A0A8E2VMM0_9RHOB</name>
<reference evidence="1 2" key="1">
    <citation type="submission" date="2018-04" db="EMBL/GenBank/DDBJ databases">
        <title>Genomic Encyclopedia of Archaeal and Bacterial Type Strains, Phase II (KMG-II): from individual species to whole genera.</title>
        <authorList>
            <person name="Goeker M."/>
        </authorList>
    </citation>
    <scope>NUCLEOTIDE SEQUENCE [LARGE SCALE GENOMIC DNA]</scope>
    <source>
        <strain evidence="1 2">DSM 19783</strain>
    </source>
</reference>
<protein>
    <submittedName>
        <fullName evidence="1">Uncharacterized protein</fullName>
    </submittedName>
</protein>
<keyword evidence="2" id="KW-1185">Reference proteome</keyword>
<accession>A0A8E2VMM0</accession>
<evidence type="ECO:0000313" key="1">
    <source>
        <dbReference type="EMBL" id="PTW50273.1"/>
    </source>
</evidence>
<comment type="caution">
    <text evidence="1">The sequence shown here is derived from an EMBL/GenBank/DDBJ whole genome shotgun (WGS) entry which is preliminary data.</text>
</comment>
<sequence length="344" mass="38185">MADFKALSTTIPADIFRRALWIKGEIPDGLSEHYEDLKSFWAESPRTWIFWQNWYEDMLAGRPVDWDFLRQVVLLPDEDWKAGPERIAERISGLQARYLAEKTPQAERIEFVPETGRFRAVPVPVVNPGLLGASLSQVSDALDDALAKPSNGLSERSREAHVLRRTVLKYGNDPQRIEMDLTTIHAALTRQIAREDLPPSEENLALQAACEEGARAVRATHPEIARNRQILSQQAWTEMTPEAKAIVEKALPVLTAISDQSLAEDFGADIPELVNDAIGPPPDWAPRLPGADPATRVFSRVSQMTIILRSSLETLDAVADRLGMTRGEVIGIFLSLVGIGLSLL</sequence>
<proteinExistence type="predicted"/>
<dbReference type="AlphaFoldDB" id="A0A8E2VMM0"/>
<gene>
    <name evidence="1" type="ORF">C8N38_105232</name>
</gene>
<organism evidence="1 2">
    <name type="scientific">Rhodovulum kholense</name>
    <dbReference type="NCBI Taxonomy" id="453584"/>
    <lineage>
        <taxon>Bacteria</taxon>
        <taxon>Pseudomonadati</taxon>
        <taxon>Pseudomonadota</taxon>
        <taxon>Alphaproteobacteria</taxon>
        <taxon>Rhodobacterales</taxon>
        <taxon>Paracoccaceae</taxon>
        <taxon>Rhodovulum</taxon>
    </lineage>
</organism>